<keyword evidence="1" id="KW-0812">Transmembrane</keyword>
<reference evidence="2 3" key="1">
    <citation type="journal article" date="2019" name="Syst. Appl. Microbiol.">
        <title>New species of pathogenic Pseudomonas isolated from citrus in Tunisia: Proposal of Pseudomonas kairouanensis sp. nov. and Pseudomonas nabeulensis sp. nov.</title>
        <authorList>
            <person name="Oueslati M."/>
            <person name="Mulet M."/>
            <person name="Gomila M."/>
            <person name="Berge O."/>
            <person name="Hajlaoui M.R."/>
            <person name="Lalucat J."/>
            <person name="Sadfi-Zouaoui N."/>
            <person name="Garcia-Valdes E."/>
        </authorList>
    </citation>
    <scope>NUCLEOTIDE SEQUENCE [LARGE SCALE GENOMIC DNA]</scope>
    <source>
        <strain evidence="2 3">KC12</strain>
    </source>
</reference>
<feature type="transmembrane region" description="Helical" evidence="1">
    <location>
        <begin position="26"/>
        <end position="45"/>
    </location>
</feature>
<keyword evidence="1" id="KW-0472">Membrane</keyword>
<accession>A0A4Z0ALA2</accession>
<dbReference type="Proteomes" id="UP000297391">
    <property type="component" value="Unassembled WGS sequence"/>
</dbReference>
<proteinExistence type="predicted"/>
<name>A0A4Z0ALA2_9PSED</name>
<evidence type="ECO:0000313" key="2">
    <source>
        <dbReference type="EMBL" id="TFY87153.1"/>
    </source>
</evidence>
<sequence>MQFPELSLAGKLDVGLTKGLCALSRGLIKTLIWVLGIGLLIAQFSDIFEYGEGLADISWGEWGFMLVFALLLWRHRVYCRHFGWGFWRGLSRLLVFQGRILALWLGILGLILGQAWFSGARYEWIPTSVDPIMQLIEFGVVLFALYLAAPTRPASPLPSTVEKDVTA</sequence>
<dbReference type="OrthoDB" id="6886757at2"/>
<evidence type="ECO:0000313" key="3">
    <source>
        <dbReference type="Proteomes" id="UP000297391"/>
    </source>
</evidence>
<comment type="caution">
    <text evidence="2">The sequence shown here is derived from an EMBL/GenBank/DDBJ whole genome shotgun (WGS) entry which is preliminary data.</text>
</comment>
<evidence type="ECO:0000256" key="1">
    <source>
        <dbReference type="SAM" id="Phobius"/>
    </source>
</evidence>
<protein>
    <submittedName>
        <fullName evidence="2">Uncharacterized protein</fullName>
    </submittedName>
</protein>
<keyword evidence="3" id="KW-1185">Reference proteome</keyword>
<feature type="transmembrane region" description="Helical" evidence="1">
    <location>
        <begin position="93"/>
        <end position="112"/>
    </location>
</feature>
<dbReference type="RefSeq" id="WP_135290611.1">
    <property type="nucleotide sequence ID" value="NZ_QUZU01000026.1"/>
</dbReference>
<feature type="transmembrane region" description="Helical" evidence="1">
    <location>
        <begin position="57"/>
        <end position="73"/>
    </location>
</feature>
<dbReference type="AlphaFoldDB" id="A0A4Z0ALA2"/>
<keyword evidence="1" id="KW-1133">Transmembrane helix</keyword>
<dbReference type="EMBL" id="QUZU01000026">
    <property type="protein sequence ID" value="TFY87153.1"/>
    <property type="molecule type" value="Genomic_DNA"/>
</dbReference>
<feature type="transmembrane region" description="Helical" evidence="1">
    <location>
        <begin position="132"/>
        <end position="149"/>
    </location>
</feature>
<gene>
    <name evidence="2" type="ORF">DYL59_19430</name>
</gene>
<organism evidence="2 3">
    <name type="scientific">Pseudomonas kairouanensis</name>
    <dbReference type="NCBI Taxonomy" id="2293832"/>
    <lineage>
        <taxon>Bacteria</taxon>
        <taxon>Pseudomonadati</taxon>
        <taxon>Pseudomonadota</taxon>
        <taxon>Gammaproteobacteria</taxon>
        <taxon>Pseudomonadales</taxon>
        <taxon>Pseudomonadaceae</taxon>
        <taxon>Pseudomonas</taxon>
    </lineage>
</organism>